<dbReference type="RefSeq" id="WP_165600658.1">
    <property type="nucleotide sequence ID" value="NZ_SORZ01000002.1"/>
</dbReference>
<keyword evidence="4" id="KW-0269">Exonuclease</keyword>
<feature type="compositionally biased region" description="Basic and acidic residues" evidence="2">
    <location>
        <begin position="429"/>
        <end position="439"/>
    </location>
</feature>
<dbReference type="InterPro" id="IPR050535">
    <property type="entry name" value="DNA_Repair-Maintenance_Comp"/>
</dbReference>
<dbReference type="Pfam" id="PF00149">
    <property type="entry name" value="Metallophos"/>
    <property type="match status" value="1"/>
</dbReference>
<feature type="domain" description="Calcineurin-like phosphoesterase" evidence="3">
    <location>
        <begin position="4"/>
        <end position="199"/>
    </location>
</feature>
<evidence type="ECO:0000256" key="2">
    <source>
        <dbReference type="SAM" id="MobiDB-lite"/>
    </source>
</evidence>
<dbReference type="GO" id="GO:0004527">
    <property type="term" value="F:exonuclease activity"/>
    <property type="evidence" value="ECO:0007669"/>
    <property type="project" value="UniProtKB-KW"/>
</dbReference>
<dbReference type="PANTHER" id="PTHR30337:SF7">
    <property type="entry name" value="PHOSPHOESTERASE"/>
    <property type="match status" value="1"/>
</dbReference>
<keyword evidence="1" id="KW-0378">Hydrolase</keyword>
<feature type="region of interest" description="Disordered" evidence="2">
    <location>
        <begin position="412"/>
        <end position="439"/>
    </location>
</feature>
<dbReference type="Proteomes" id="UP000315037">
    <property type="component" value="Unassembled WGS sequence"/>
</dbReference>
<evidence type="ECO:0000259" key="3">
    <source>
        <dbReference type="Pfam" id="PF00149"/>
    </source>
</evidence>
<name>A0A506UKS4_9PROT</name>
<keyword evidence="4" id="KW-0540">Nuclease</keyword>
<dbReference type="Gene3D" id="3.60.21.10">
    <property type="match status" value="1"/>
</dbReference>
<reference evidence="4 5" key="1">
    <citation type="submission" date="2019-03" db="EMBL/GenBank/DDBJ databases">
        <title>The complete genome sequence of Neokomagataea sp. Jb2 NBRC113641.</title>
        <authorList>
            <person name="Chua K.-O."/>
            <person name="Chan K.-G."/>
            <person name="See-Too W.-S."/>
        </authorList>
    </citation>
    <scope>NUCLEOTIDE SEQUENCE [LARGE SCALE GENOMIC DNA]</scope>
    <source>
        <strain evidence="4 5">Jb2</strain>
    </source>
</reference>
<protein>
    <submittedName>
        <fullName evidence="4">DNA repair exonuclease</fullName>
    </submittedName>
</protein>
<dbReference type="EMBL" id="SORZ01000002">
    <property type="protein sequence ID" value="TPW33964.1"/>
    <property type="molecule type" value="Genomic_DNA"/>
</dbReference>
<feature type="compositionally biased region" description="Basic and acidic residues" evidence="2">
    <location>
        <begin position="412"/>
        <end position="421"/>
    </location>
</feature>
<dbReference type="InterPro" id="IPR004843">
    <property type="entry name" value="Calcineurin-like_PHP"/>
</dbReference>
<keyword evidence="5" id="KW-1185">Reference proteome</keyword>
<dbReference type="PIRSF" id="PIRSF033091">
    <property type="entry name" value="Pesterase_YhaO"/>
    <property type="match status" value="1"/>
</dbReference>
<dbReference type="PANTHER" id="PTHR30337">
    <property type="entry name" value="COMPONENT OF ATP-DEPENDENT DSDNA EXONUCLEASE"/>
    <property type="match status" value="1"/>
</dbReference>
<dbReference type="InterPro" id="IPR041796">
    <property type="entry name" value="Mre11_N"/>
</dbReference>
<dbReference type="CDD" id="cd00840">
    <property type="entry name" value="MPP_Mre11_N"/>
    <property type="match status" value="1"/>
</dbReference>
<proteinExistence type="predicted"/>
<accession>A0A506UKS4</accession>
<dbReference type="InterPro" id="IPR029052">
    <property type="entry name" value="Metallo-depent_PP-like"/>
</dbReference>
<dbReference type="InterPro" id="IPR014576">
    <property type="entry name" value="Pesterase_YhaO"/>
</dbReference>
<organism evidence="4 5">
    <name type="scientific">Oecophyllibacter saccharovorans</name>
    <dbReference type="NCBI Taxonomy" id="2558360"/>
    <lineage>
        <taxon>Bacteria</taxon>
        <taxon>Pseudomonadati</taxon>
        <taxon>Pseudomonadota</taxon>
        <taxon>Alphaproteobacteria</taxon>
        <taxon>Acetobacterales</taxon>
        <taxon>Acetobacteraceae</taxon>
        <taxon>Oecophyllibacter</taxon>
    </lineage>
</organism>
<sequence length="439" mass="48478">MTVLRFLHAADLHLDSPLRGLKRHEGLPHEEIRLATRRALDRLVETAIAEEVAFVILAGDLYDGDWKDASTGLYMASALGRLTRRGIEVITVSGNHDADSVISRRLPMPEGVHTFPTRQPTTYRLEGLQVALHGQSFATRHVPEDITRNFPPPVPGWLNIGVLHTSLTGDSAHATYAPCTVEGLCALGYDYWALGHVHKRQIVHEAPWIVFPGVIQGRHVRETGACGGMIVEAEGTRILSVRPVDFDTVRWHVLNLDLTAVATTEALARLARQQLMEAMRTAEGRLLVVRVVLQGTTPLHGQLGRWDEDLRAIMAGLGEGIALEKLRDETRPPAQQRTANPLLDTLLEEAMQDVLGKSMPHMPHENPLEALDETLSDFLRLLPRDIASEALTTAPELLLGQAMTSLKERLTGAHTPDDRLPEAPATEFTRPDHTRENAA</sequence>
<gene>
    <name evidence="4" type="ORF">E3202_05175</name>
</gene>
<evidence type="ECO:0000256" key="1">
    <source>
        <dbReference type="ARBA" id="ARBA00022801"/>
    </source>
</evidence>
<dbReference type="SUPFAM" id="SSF56300">
    <property type="entry name" value="Metallo-dependent phosphatases"/>
    <property type="match status" value="1"/>
</dbReference>
<comment type="caution">
    <text evidence="4">The sequence shown here is derived from an EMBL/GenBank/DDBJ whole genome shotgun (WGS) entry which is preliminary data.</text>
</comment>
<evidence type="ECO:0000313" key="5">
    <source>
        <dbReference type="Proteomes" id="UP000315037"/>
    </source>
</evidence>
<evidence type="ECO:0000313" key="4">
    <source>
        <dbReference type="EMBL" id="TPW33964.1"/>
    </source>
</evidence>
<dbReference type="AlphaFoldDB" id="A0A506UKS4"/>